<dbReference type="PANTHER" id="PTHR45339">
    <property type="entry name" value="HYBRID SIGNAL TRANSDUCTION HISTIDINE KINASE J"/>
    <property type="match status" value="1"/>
</dbReference>
<evidence type="ECO:0000259" key="14">
    <source>
        <dbReference type="PROSITE" id="PS50110"/>
    </source>
</evidence>
<accession>A0ABX7U018</accession>
<dbReference type="EMBL" id="CP071839">
    <property type="protein sequence ID" value="QTE01294.1"/>
    <property type="molecule type" value="Genomic_DNA"/>
</dbReference>
<dbReference type="CDD" id="cd17546">
    <property type="entry name" value="REC_hyHK_CKI1_RcsC-like"/>
    <property type="match status" value="1"/>
</dbReference>
<dbReference type="InterPro" id="IPR036097">
    <property type="entry name" value="HisK_dim/P_sf"/>
</dbReference>
<dbReference type="InterPro" id="IPR003594">
    <property type="entry name" value="HATPase_dom"/>
</dbReference>
<dbReference type="Gene3D" id="1.10.287.130">
    <property type="match status" value="1"/>
</dbReference>
<dbReference type="InterPro" id="IPR003661">
    <property type="entry name" value="HisK_dim/P_dom"/>
</dbReference>
<dbReference type="InterPro" id="IPR003018">
    <property type="entry name" value="GAF"/>
</dbReference>
<dbReference type="Pfam" id="PF13185">
    <property type="entry name" value="GAF_2"/>
    <property type="match status" value="1"/>
</dbReference>
<evidence type="ECO:0000256" key="1">
    <source>
        <dbReference type="ARBA" id="ARBA00000085"/>
    </source>
</evidence>
<reference evidence="16 17" key="1">
    <citation type="submission" date="2021-03" db="EMBL/GenBank/DDBJ databases">
        <title>Complete genome sequence of Streptomyces cyanogenus S136, producer of anticancer angucycline landomycin A.</title>
        <authorList>
            <person name="Hrab P."/>
            <person name="Ruckert C."/>
            <person name="Busche T."/>
            <person name="Ostash I."/>
            <person name="Kalinowski J."/>
            <person name="Fedorenko V."/>
            <person name="Yushchuk O."/>
            <person name="Ostash B."/>
        </authorList>
    </citation>
    <scope>NUCLEOTIDE SEQUENCE [LARGE SCALE GENOMIC DNA]</scope>
    <source>
        <strain evidence="16 17">S136</strain>
    </source>
</reference>
<keyword evidence="9" id="KW-0902">Two-component regulatory system</keyword>
<feature type="compositionally biased region" description="Polar residues" evidence="12">
    <location>
        <begin position="1694"/>
        <end position="1703"/>
    </location>
</feature>
<dbReference type="Gene3D" id="3.30.450.40">
    <property type="match status" value="1"/>
</dbReference>
<keyword evidence="6" id="KW-0812">Transmembrane</keyword>
<feature type="domain" description="HAMP" evidence="15">
    <location>
        <begin position="800"/>
        <end position="852"/>
    </location>
</feature>
<dbReference type="SUPFAM" id="SSF47384">
    <property type="entry name" value="Homodimeric domain of signal transducing histidine kinase"/>
    <property type="match status" value="1"/>
</dbReference>
<dbReference type="Gene3D" id="1.20.120.1530">
    <property type="match status" value="6"/>
</dbReference>
<feature type="domain" description="HAMP" evidence="15">
    <location>
        <begin position="1076"/>
        <end position="1128"/>
    </location>
</feature>
<dbReference type="SUPFAM" id="SSF55874">
    <property type="entry name" value="ATPase domain of HSP90 chaperone/DNA topoisomerase II/histidine kinase"/>
    <property type="match status" value="1"/>
</dbReference>
<evidence type="ECO:0000256" key="2">
    <source>
        <dbReference type="ARBA" id="ARBA00004236"/>
    </source>
</evidence>
<dbReference type="PRINTS" id="PR00344">
    <property type="entry name" value="BCTRLSENSOR"/>
</dbReference>
<evidence type="ECO:0000256" key="3">
    <source>
        <dbReference type="ARBA" id="ARBA00012438"/>
    </source>
</evidence>
<keyword evidence="5 16" id="KW-0808">Transferase</keyword>
<dbReference type="PANTHER" id="PTHR45339:SF1">
    <property type="entry name" value="HYBRID SIGNAL TRANSDUCTION HISTIDINE KINASE J"/>
    <property type="match status" value="1"/>
</dbReference>
<dbReference type="PROSITE" id="PS50885">
    <property type="entry name" value="HAMP"/>
    <property type="match status" value="12"/>
</dbReference>
<dbReference type="InterPro" id="IPR036890">
    <property type="entry name" value="HATPase_C_sf"/>
</dbReference>
<dbReference type="EC" id="2.7.13.3" evidence="3"/>
<organism evidence="16 17">
    <name type="scientific">Streptomyces cyanogenus</name>
    <dbReference type="NCBI Taxonomy" id="80860"/>
    <lineage>
        <taxon>Bacteria</taxon>
        <taxon>Bacillati</taxon>
        <taxon>Actinomycetota</taxon>
        <taxon>Actinomycetes</taxon>
        <taxon>Kitasatosporales</taxon>
        <taxon>Streptomycetaceae</taxon>
        <taxon>Streptomyces</taxon>
    </lineage>
</organism>
<sequence>MPMTGTPGPKRPSTAVTVYPSGRDTVESGAATRGTKTRAKGGPSLGRSGGTTAVDTAALNRLLAALVSMRDGNFRKRLTVSGDGVMSEIAAVFNEVADRNLHLTGELARVRRMVGREGKLTERLETGACEGSWAAAIDHSNALVDDLVWPVSEVSRVLTAVAEGDLSPRMELRTQAPDDGAGHPLRGEFLKVGRTVNNLVDQLSTFTDEVTRVASEVGTEGKLGGQARVRGMSGSWKDLTESVNTMADRLTAQVRDIALVTTAVAKGDLSRKVTVHVAGEMLELKNTVNTMVDQLSAFSSEVTRVAREVGTEGILGGRAQVPEVAGVWKELTDSVNTMAGNLTAQVRGISQVTTAVANGDLSQKVTVPARGEVAQLAETINQMTETLRIFADEVTRVANEVGAEGRLGGQANVPGAAGTWKDLTDSVNTVFRNLTTQVRDIAAVTTAVASGDLSQKVTVDVAGEMLELKNTVNGMVDQLSAFGAEVTRVAREIGVEGELGGQAQVPGAAGTWKDLTDSVNTAFRNLTGQVRNIAQVTTAVANGDLSQKVTVDVSGEMLQLKNTVNTMVDQLSSFADQVTRMARDVGTEGRLGGQARVDGVSGTWKELTDSVNFMAGNLTSQVRQIAQVTTAVARGDLSQKIDVDARGEILELKNTINTMVDQLSAFADQVTRVARDVGTEGRLGGQAQVPGVAGVWRDLTDSVNGMAGNLTAQVRNIAQVATAVARGDLSQKITVDARGEILELKNTLNTMVDQLSSFAQEVTRVAREVGTEGILGGQAEVQGVSGTWKDLTQSVNFMANNLTIQVRNIAEVTTAVAKGDLSKKITVDAKGEILELVTTVNTMVDQLSSFAEQVTRVAREVGTEGILGGQAHVPGVTGIWKDLSNNVNLMANNLTMQVRNISQVAAAVANGDLTRQVTIEARGEVAQLADTINTMVKTLSSFADQVTKVAREVGTDGILGGQAHVPGVAGTWKDLTESVNQMASNLTGQVRNIAMVTTAIAKGDLTKKIDIDARGEILELKTTINTMVDQLSSFAEEVTRVAREVGTEGQLGGQARVRDVDGTWRDLTESVNEMAGNLTRQVRAIARVATAVTRGDLNLKIDVDASGEIQELQDYINKMIANLRDTTIANKEQDWLKGNLARISALMQGRRDLEDVASLIMSELTPVVSAQHGAFFLAMPLMDGKDVGNGEDDYELRMLGSYGYSMGSMPTSFRPGEALIGTAAQEKRTILVDRAPSGYLKISSGLGEAPPAQVIVLPVLFEGKVLGVIELASFTPFTQIQKDFLNQIAEMIATSVNTISVNTKTEQLLKQSQELTEQLRERSAELENRQKALQASNAELEEKAELLARQNRDIEVKNTEIEEARQVLEERAEQLAVSMRYKSEFLANMSHELRTPLNSLLILAKLLADNAEGNLSPKQVEFAETIHGAGSDLLQLINDILDLSKVEAGKMDVSPTRIALVQLVDYVEATFRPLTAEKGLDLSVRVSPELPATLHTDEQRLLQVLRNLLSNAVKFTDSGSVELVIRPAGAAVPAGIREQLLEAGSLTDPDGPLIAFSVTDTGIGIAASKMRVIFEAFKQADGTTSRKYGGTGLGLSISREIAQLLGGEIHAQSEPGRGSTFTLYLPLHPSELPPQGYQQSVPALEAGDLVAATEARLSSELSAAEIETPAEVKSYQETQNGPAALFRRRRRTLPQETQRSEQWTAVPEQERAPQQGRAVRFGGEKVLIVDDDIRNVFALTSVLEQHGLSVLYAENGREGIEVLEQHDDVAVVLMDIMMPEMDGYATTTAIRRMPQFAGLPIIALTAKAMKGDREKAIESGASDYVTKPVDPDHLLAVMRQWMSAE</sequence>
<evidence type="ECO:0000313" key="17">
    <source>
        <dbReference type="Proteomes" id="UP000663908"/>
    </source>
</evidence>
<evidence type="ECO:0000256" key="12">
    <source>
        <dbReference type="SAM" id="MobiDB-lite"/>
    </source>
</evidence>
<feature type="region of interest" description="Disordered" evidence="12">
    <location>
        <begin position="1"/>
        <end position="52"/>
    </location>
</feature>
<evidence type="ECO:0000313" key="16">
    <source>
        <dbReference type="EMBL" id="QTE01294.1"/>
    </source>
</evidence>
<dbReference type="InterPro" id="IPR001789">
    <property type="entry name" value="Sig_transdc_resp-reg_receiver"/>
</dbReference>
<feature type="modified residue" description="4-aspartylphosphate" evidence="10">
    <location>
        <position position="1775"/>
    </location>
</feature>
<feature type="domain" description="HAMP" evidence="15">
    <location>
        <begin position="340"/>
        <end position="392"/>
    </location>
</feature>
<keyword evidence="11" id="KW-0175">Coiled coil</keyword>
<comment type="subcellular location">
    <subcellularLocation>
        <location evidence="2">Cell membrane</location>
    </subcellularLocation>
</comment>
<dbReference type="Gene3D" id="1.10.287.950">
    <property type="entry name" value="Methyl-accepting chemotaxis protein"/>
    <property type="match status" value="1"/>
</dbReference>
<dbReference type="PROSITE" id="PS50109">
    <property type="entry name" value="HIS_KIN"/>
    <property type="match status" value="1"/>
</dbReference>
<keyword evidence="4 10" id="KW-0597">Phosphoprotein</keyword>
<feature type="coiled-coil region" evidence="11">
    <location>
        <begin position="1302"/>
        <end position="1378"/>
    </location>
</feature>
<dbReference type="Gene3D" id="1.10.8.500">
    <property type="entry name" value="HAMP domain in histidine kinase"/>
    <property type="match status" value="1"/>
</dbReference>
<dbReference type="SMART" id="SM00388">
    <property type="entry name" value="HisKA"/>
    <property type="match status" value="1"/>
</dbReference>
<keyword evidence="7 16" id="KW-0418">Kinase</keyword>
<dbReference type="InterPro" id="IPR005467">
    <property type="entry name" value="His_kinase_dom"/>
</dbReference>
<dbReference type="PROSITE" id="PS50110">
    <property type="entry name" value="RESPONSE_REGULATORY"/>
    <property type="match status" value="1"/>
</dbReference>
<dbReference type="Pfam" id="PF00072">
    <property type="entry name" value="Response_reg"/>
    <property type="match status" value="1"/>
</dbReference>
<evidence type="ECO:0000259" key="13">
    <source>
        <dbReference type="PROSITE" id="PS50109"/>
    </source>
</evidence>
<dbReference type="SMART" id="SM00448">
    <property type="entry name" value="REC"/>
    <property type="match status" value="1"/>
</dbReference>
<dbReference type="InterPro" id="IPR011006">
    <property type="entry name" value="CheY-like_superfamily"/>
</dbReference>
<dbReference type="SUPFAM" id="SSF158472">
    <property type="entry name" value="HAMP domain-like"/>
    <property type="match status" value="1"/>
</dbReference>
<feature type="domain" description="HAMP" evidence="15">
    <location>
        <begin position="248"/>
        <end position="300"/>
    </location>
</feature>
<dbReference type="CDD" id="cd00082">
    <property type="entry name" value="HisKA"/>
    <property type="match status" value="1"/>
</dbReference>
<feature type="domain" description="HAMP" evidence="15">
    <location>
        <begin position="432"/>
        <end position="484"/>
    </location>
</feature>
<feature type="domain" description="Response regulatory" evidence="14">
    <location>
        <begin position="1725"/>
        <end position="1842"/>
    </location>
</feature>
<keyword evidence="8" id="KW-0472">Membrane</keyword>
<keyword evidence="8" id="KW-1133">Transmembrane helix</keyword>
<dbReference type="InterPro" id="IPR029016">
    <property type="entry name" value="GAF-like_dom_sf"/>
</dbReference>
<evidence type="ECO:0000256" key="6">
    <source>
        <dbReference type="ARBA" id="ARBA00022692"/>
    </source>
</evidence>
<evidence type="ECO:0000259" key="15">
    <source>
        <dbReference type="PROSITE" id="PS50885"/>
    </source>
</evidence>
<evidence type="ECO:0000256" key="5">
    <source>
        <dbReference type="ARBA" id="ARBA00022679"/>
    </source>
</evidence>
<dbReference type="Proteomes" id="UP000663908">
    <property type="component" value="Chromosome"/>
</dbReference>
<dbReference type="Pfam" id="PF18947">
    <property type="entry name" value="HAMP_2"/>
    <property type="match status" value="2"/>
</dbReference>
<feature type="domain" description="HAMP" evidence="15">
    <location>
        <begin position="984"/>
        <end position="1036"/>
    </location>
</feature>
<dbReference type="Pfam" id="PF02518">
    <property type="entry name" value="HATPase_c"/>
    <property type="match status" value="1"/>
</dbReference>
<feature type="domain" description="HAMP" evidence="15">
    <location>
        <begin position="708"/>
        <end position="760"/>
    </location>
</feature>
<keyword evidence="17" id="KW-1185">Reference proteome</keyword>
<dbReference type="Gene3D" id="3.40.50.2300">
    <property type="match status" value="1"/>
</dbReference>
<feature type="domain" description="HAMP" evidence="15">
    <location>
        <begin position="524"/>
        <end position="576"/>
    </location>
</feature>
<feature type="region of interest" description="Disordered" evidence="12">
    <location>
        <begin position="1692"/>
        <end position="1715"/>
    </location>
</feature>
<dbReference type="CDD" id="cd16922">
    <property type="entry name" value="HATPase_EvgS-ArcB-TorS-like"/>
    <property type="match status" value="1"/>
</dbReference>
<feature type="domain" description="Histidine kinase" evidence="13">
    <location>
        <begin position="1388"/>
        <end position="1629"/>
    </location>
</feature>
<dbReference type="SUPFAM" id="SSF55781">
    <property type="entry name" value="GAF domain-like"/>
    <property type="match status" value="1"/>
</dbReference>
<comment type="catalytic activity">
    <reaction evidence="1">
        <text>ATP + protein L-histidine = ADP + protein N-phospho-L-histidine.</text>
        <dbReference type="EC" id="2.7.13.3"/>
    </reaction>
</comment>
<evidence type="ECO:0000256" key="7">
    <source>
        <dbReference type="ARBA" id="ARBA00022777"/>
    </source>
</evidence>
<feature type="domain" description="HAMP" evidence="15">
    <location>
        <begin position="145"/>
        <end position="208"/>
    </location>
</feature>
<dbReference type="Pfam" id="PF00512">
    <property type="entry name" value="HisKA"/>
    <property type="match status" value="1"/>
</dbReference>
<evidence type="ECO:0000256" key="10">
    <source>
        <dbReference type="PROSITE-ProRule" id="PRU00169"/>
    </source>
</evidence>
<feature type="domain" description="HAMP" evidence="15">
    <location>
        <begin position="56"/>
        <end position="105"/>
    </location>
</feature>
<evidence type="ECO:0000256" key="11">
    <source>
        <dbReference type="SAM" id="Coils"/>
    </source>
</evidence>
<dbReference type="SMART" id="SM00387">
    <property type="entry name" value="HATPase_c"/>
    <property type="match status" value="1"/>
</dbReference>
<dbReference type="SUPFAM" id="SSF52172">
    <property type="entry name" value="CheY-like"/>
    <property type="match status" value="1"/>
</dbReference>
<dbReference type="InterPro" id="IPR003660">
    <property type="entry name" value="HAMP_dom"/>
</dbReference>
<protein>
    <recommendedName>
        <fullName evidence="3">histidine kinase</fullName>
        <ecNumber evidence="3">2.7.13.3</ecNumber>
    </recommendedName>
</protein>
<dbReference type="InterPro" id="IPR004358">
    <property type="entry name" value="Sig_transdc_His_kin-like_C"/>
</dbReference>
<feature type="domain" description="HAMP" evidence="15">
    <location>
        <begin position="892"/>
        <end position="944"/>
    </location>
</feature>
<name>A0ABX7U018_STRCY</name>
<dbReference type="Gene3D" id="3.30.565.10">
    <property type="entry name" value="Histidine kinase-like ATPase, C-terminal domain"/>
    <property type="match status" value="1"/>
</dbReference>
<dbReference type="SMART" id="SM00065">
    <property type="entry name" value="GAF"/>
    <property type="match status" value="1"/>
</dbReference>
<dbReference type="Pfam" id="PF00672">
    <property type="entry name" value="HAMP"/>
    <property type="match status" value="8"/>
</dbReference>
<dbReference type="CDD" id="cd06225">
    <property type="entry name" value="HAMP"/>
    <property type="match status" value="10"/>
</dbReference>
<proteinExistence type="predicted"/>
<evidence type="ECO:0000256" key="4">
    <source>
        <dbReference type="ARBA" id="ARBA00022553"/>
    </source>
</evidence>
<dbReference type="SMART" id="SM00304">
    <property type="entry name" value="HAMP"/>
    <property type="match status" value="12"/>
</dbReference>
<dbReference type="SUPFAM" id="SSF58104">
    <property type="entry name" value="Methyl-accepting chemotaxis protein (MCP) signaling domain"/>
    <property type="match status" value="5"/>
</dbReference>
<evidence type="ECO:0000256" key="8">
    <source>
        <dbReference type="ARBA" id="ARBA00022989"/>
    </source>
</evidence>
<gene>
    <name evidence="16" type="primary">barA2</name>
    <name evidence="16" type="ORF">S1361_28470</name>
</gene>
<evidence type="ECO:0000256" key="9">
    <source>
        <dbReference type="ARBA" id="ARBA00023012"/>
    </source>
</evidence>
<dbReference type="GO" id="GO:0004673">
    <property type="term" value="F:protein histidine kinase activity"/>
    <property type="evidence" value="ECO:0007669"/>
    <property type="project" value="UniProtKB-EC"/>
</dbReference>
<feature type="domain" description="HAMP" evidence="15">
    <location>
        <begin position="616"/>
        <end position="668"/>
    </location>
</feature>